<feature type="chain" id="PRO_5032985270" evidence="1">
    <location>
        <begin position="20"/>
        <end position="48"/>
    </location>
</feature>
<keyword evidence="1" id="KW-0732">Signal</keyword>
<protein>
    <submittedName>
        <fullName evidence="2">Uncharacterized protein</fullName>
    </submittedName>
</protein>
<feature type="signal peptide" evidence="1">
    <location>
        <begin position="1"/>
        <end position="19"/>
    </location>
</feature>
<proteinExistence type="predicted"/>
<keyword evidence="3" id="KW-1185">Reference proteome</keyword>
<sequence length="48" mass="5371">MPPHCPCWCTLLWFGLVSSSLLPEFQLRSILQTSAAYRGSDKSKGNED</sequence>
<dbReference type="EMBL" id="DUZY01000001">
    <property type="protein sequence ID" value="DAD22546.1"/>
    <property type="molecule type" value="Genomic_DNA"/>
</dbReference>
<organism evidence="2 3">
    <name type="scientific">Nelumbo nucifera</name>
    <name type="common">Sacred lotus</name>
    <dbReference type="NCBI Taxonomy" id="4432"/>
    <lineage>
        <taxon>Eukaryota</taxon>
        <taxon>Viridiplantae</taxon>
        <taxon>Streptophyta</taxon>
        <taxon>Embryophyta</taxon>
        <taxon>Tracheophyta</taxon>
        <taxon>Spermatophyta</taxon>
        <taxon>Magnoliopsida</taxon>
        <taxon>Proteales</taxon>
        <taxon>Nelumbonaceae</taxon>
        <taxon>Nelumbo</taxon>
    </lineage>
</organism>
<comment type="caution">
    <text evidence="2">The sequence shown here is derived from an EMBL/GenBank/DDBJ whole genome shotgun (WGS) entry which is preliminary data.</text>
</comment>
<reference evidence="2 3" key="1">
    <citation type="journal article" date="2020" name="Mol. Biol. Evol.">
        <title>Distinct Expression and Methylation Patterns for Genes with Different Fates following a Single Whole-Genome Duplication in Flowering Plants.</title>
        <authorList>
            <person name="Shi T."/>
            <person name="Rahmani R.S."/>
            <person name="Gugger P.F."/>
            <person name="Wang M."/>
            <person name="Li H."/>
            <person name="Zhang Y."/>
            <person name="Li Z."/>
            <person name="Wang Q."/>
            <person name="Van de Peer Y."/>
            <person name="Marchal K."/>
            <person name="Chen J."/>
        </authorList>
    </citation>
    <scope>NUCLEOTIDE SEQUENCE [LARGE SCALE GENOMIC DNA]</scope>
    <source>
        <tissue evidence="2">Leaf</tissue>
    </source>
</reference>
<dbReference type="AlphaFoldDB" id="A0A822XUG4"/>
<accession>A0A822XUG4</accession>
<gene>
    <name evidence="2" type="ORF">HUJ06_024009</name>
</gene>
<dbReference type="Proteomes" id="UP000607653">
    <property type="component" value="Unassembled WGS sequence"/>
</dbReference>
<evidence type="ECO:0000313" key="3">
    <source>
        <dbReference type="Proteomes" id="UP000607653"/>
    </source>
</evidence>
<evidence type="ECO:0000313" key="2">
    <source>
        <dbReference type="EMBL" id="DAD22546.1"/>
    </source>
</evidence>
<name>A0A822XUG4_NELNU</name>
<evidence type="ECO:0000256" key="1">
    <source>
        <dbReference type="SAM" id="SignalP"/>
    </source>
</evidence>